<protein>
    <submittedName>
        <fullName evidence="1">Uncharacterized protein</fullName>
    </submittedName>
</protein>
<dbReference type="EMBL" id="VSRR010009382">
    <property type="protein sequence ID" value="MPC50251.1"/>
    <property type="molecule type" value="Genomic_DNA"/>
</dbReference>
<sequence>MAEERLQQQWQRRHYRQRRDIFNEYSDSELVKRFRLDRAGIIAVTDLVMGPTNLGSHFTKSVTLVTLQPRSCGSPPYYKFCKL</sequence>
<proteinExistence type="predicted"/>
<dbReference type="Proteomes" id="UP000324222">
    <property type="component" value="Unassembled WGS sequence"/>
</dbReference>
<dbReference type="AlphaFoldDB" id="A0A5B7FS58"/>
<keyword evidence="2" id="KW-1185">Reference proteome</keyword>
<accession>A0A5B7FS58</accession>
<reference evidence="1 2" key="1">
    <citation type="submission" date="2019-05" db="EMBL/GenBank/DDBJ databases">
        <title>Another draft genome of Portunus trituberculatus and its Hox gene families provides insights of decapod evolution.</title>
        <authorList>
            <person name="Jeong J.-H."/>
            <person name="Song I."/>
            <person name="Kim S."/>
            <person name="Choi T."/>
            <person name="Kim D."/>
            <person name="Ryu S."/>
            <person name="Kim W."/>
        </authorList>
    </citation>
    <scope>NUCLEOTIDE SEQUENCE [LARGE SCALE GENOMIC DNA]</scope>
    <source>
        <tissue evidence="1">Muscle</tissue>
    </source>
</reference>
<gene>
    <name evidence="1" type="ORF">E2C01_044075</name>
</gene>
<evidence type="ECO:0000313" key="1">
    <source>
        <dbReference type="EMBL" id="MPC50251.1"/>
    </source>
</evidence>
<comment type="caution">
    <text evidence="1">The sequence shown here is derived from an EMBL/GenBank/DDBJ whole genome shotgun (WGS) entry which is preliminary data.</text>
</comment>
<organism evidence="1 2">
    <name type="scientific">Portunus trituberculatus</name>
    <name type="common">Swimming crab</name>
    <name type="synonym">Neptunus trituberculatus</name>
    <dbReference type="NCBI Taxonomy" id="210409"/>
    <lineage>
        <taxon>Eukaryota</taxon>
        <taxon>Metazoa</taxon>
        <taxon>Ecdysozoa</taxon>
        <taxon>Arthropoda</taxon>
        <taxon>Crustacea</taxon>
        <taxon>Multicrustacea</taxon>
        <taxon>Malacostraca</taxon>
        <taxon>Eumalacostraca</taxon>
        <taxon>Eucarida</taxon>
        <taxon>Decapoda</taxon>
        <taxon>Pleocyemata</taxon>
        <taxon>Brachyura</taxon>
        <taxon>Eubrachyura</taxon>
        <taxon>Portunoidea</taxon>
        <taxon>Portunidae</taxon>
        <taxon>Portuninae</taxon>
        <taxon>Portunus</taxon>
    </lineage>
</organism>
<evidence type="ECO:0000313" key="2">
    <source>
        <dbReference type="Proteomes" id="UP000324222"/>
    </source>
</evidence>
<name>A0A5B7FS58_PORTR</name>